<dbReference type="AlphaFoldDB" id="A0AAE0UT58"/>
<sequence length="131" mass="14774">MWQDIQSITNYRPAPTACDSDVSIPDALNSFYARFEAQNDVTVRKTIPSLEDQVLCLTTADMRKTLCRVNPQKAAGPDNIPGRVLRECAEQLVDVFTDIFYISLRVVCHPNVPKDHHHHPRAKEVSSVLSQ</sequence>
<gene>
    <name evidence="1" type="ORF">QTP70_010485</name>
</gene>
<comment type="caution">
    <text evidence="1">The sequence shown here is derived from an EMBL/GenBank/DDBJ whole genome shotgun (WGS) entry which is preliminary data.</text>
</comment>
<dbReference type="PANTHER" id="PTHR47510:SF3">
    <property type="entry name" value="ENDO_EXONUCLEASE_PHOSPHATASE DOMAIN-CONTAINING PROTEIN"/>
    <property type="match status" value="1"/>
</dbReference>
<evidence type="ECO:0000313" key="1">
    <source>
        <dbReference type="EMBL" id="KAK3516391.1"/>
    </source>
</evidence>
<organism evidence="1 2">
    <name type="scientific">Hemibagrus guttatus</name>
    <dbReference type="NCBI Taxonomy" id="175788"/>
    <lineage>
        <taxon>Eukaryota</taxon>
        <taxon>Metazoa</taxon>
        <taxon>Chordata</taxon>
        <taxon>Craniata</taxon>
        <taxon>Vertebrata</taxon>
        <taxon>Euteleostomi</taxon>
        <taxon>Actinopterygii</taxon>
        <taxon>Neopterygii</taxon>
        <taxon>Teleostei</taxon>
        <taxon>Ostariophysi</taxon>
        <taxon>Siluriformes</taxon>
        <taxon>Bagridae</taxon>
        <taxon>Hemibagrus</taxon>
    </lineage>
</organism>
<dbReference type="Proteomes" id="UP001274896">
    <property type="component" value="Unassembled WGS sequence"/>
</dbReference>
<accession>A0AAE0UT58</accession>
<name>A0AAE0UT58_9TELE</name>
<keyword evidence="2" id="KW-1185">Reference proteome</keyword>
<protein>
    <submittedName>
        <fullName evidence="1">Uncharacterized protein</fullName>
    </submittedName>
</protein>
<proteinExistence type="predicted"/>
<evidence type="ECO:0000313" key="2">
    <source>
        <dbReference type="Proteomes" id="UP001274896"/>
    </source>
</evidence>
<dbReference type="PANTHER" id="PTHR47510">
    <property type="entry name" value="REVERSE TRANSCRIPTASE DOMAIN-CONTAINING PROTEIN"/>
    <property type="match status" value="1"/>
</dbReference>
<reference evidence="1" key="1">
    <citation type="submission" date="2023-06" db="EMBL/GenBank/DDBJ databases">
        <title>Male Hemibagrus guttatus genome.</title>
        <authorList>
            <person name="Bian C."/>
        </authorList>
    </citation>
    <scope>NUCLEOTIDE SEQUENCE</scope>
    <source>
        <strain evidence="1">Male_cb2023</strain>
        <tissue evidence="1">Muscle</tissue>
    </source>
</reference>
<dbReference type="EMBL" id="JAUCMX010000019">
    <property type="protein sequence ID" value="KAK3516391.1"/>
    <property type="molecule type" value="Genomic_DNA"/>
</dbReference>